<keyword evidence="6" id="KW-1185">Reference proteome</keyword>
<protein>
    <submittedName>
        <fullName evidence="5">EAL domain-containing protein</fullName>
    </submittedName>
</protein>
<dbReference type="SMART" id="SM00086">
    <property type="entry name" value="PAC"/>
    <property type="match status" value="1"/>
</dbReference>
<feature type="transmembrane region" description="Helical" evidence="1">
    <location>
        <begin position="15"/>
        <end position="38"/>
    </location>
</feature>
<dbReference type="Gene3D" id="3.20.20.450">
    <property type="entry name" value="EAL domain"/>
    <property type="match status" value="1"/>
</dbReference>
<dbReference type="Pfam" id="PF00990">
    <property type="entry name" value="GGDEF"/>
    <property type="match status" value="1"/>
</dbReference>
<evidence type="ECO:0000259" key="2">
    <source>
        <dbReference type="PROSITE" id="PS50112"/>
    </source>
</evidence>
<feature type="domain" description="EAL" evidence="3">
    <location>
        <begin position="566"/>
        <end position="816"/>
    </location>
</feature>
<dbReference type="SUPFAM" id="SSF55073">
    <property type="entry name" value="Nucleotide cyclase"/>
    <property type="match status" value="1"/>
</dbReference>
<keyword evidence="1" id="KW-1133">Transmembrane helix</keyword>
<dbReference type="PROSITE" id="PS50887">
    <property type="entry name" value="GGDEF"/>
    <property type="match status" value="1"/>
</dbReference>
<dbReference type="RefSeq" id="WP_168662079.1">
    <property type="nucleotide sequence ID" value="NZ_CP051180.1"/>
</dbReference>
<dbReference type="Pfam" id="PF08447">
    <property type="entry name" value="PAS_3"/>
    <property type="match status" value="1"/>
</dbReference>
<dbReference type="Proteomes" id="UP000501602">
    <property type="component" value="Chromosome"/>
</dbReference>
<dbReference type="EMBL" id="CP051180">
    <property type="protein sequence ID" value="QIZ78273.1"/>
    <property type="molecule type" value="Genomic_DNA"/>
</dbReference>
<dbReference type="PROSITE" id="PS50112">
    <property type="entry name" value="PAS"/>
    <property type="match status" value="1"/>
</dbReference>
<keyword evidence="1" id="KW-0472">Membrane</keyword>
<feature type="transmembrane region" description="Helical" evidence="1">
    <location>
        <begin position="188"/>
        <end position="207"/>
    </location>
</feature>
<dbReference type="InterPro" id="IPR052155">
    <property type="entry name" value="Biofilm_reg_signaling"/>
</dbReference>
<dbReference type="SUPFAM" id="SSF141868">
    <property type="entry name" value="EAL domain-like"/>
    <property type="match status" value="1"/>
</dbReference>
<dbReference type="InterPro" id="IPR013655">
    <property type="entry name" value="PAS_fold_3"/>
</dbReference>
<dbReference type="SMART" id="SM00267">
    <property type="entry name" value="GGDEF"/>
    <property type="match status" value="1"/>
</dbReference>
<dbReference type="InterPro" id="IPR035965">
    <property type="entry name" value="PAS-like_dom_sf"/>
</dbReference>
<feature type="domain" description="PAS" evidence="2">
    <location>
        <begin position="264"/>
        <end position="336"/>
    </location>
</feature>
<dbReference type="InterPro" id="IPR000160">
    <property type="entry name" value="GGDEF_dom"/>
</dbReference>
<evidence type="ECO:0000313" key="6">
    <source>
        <dbReference type="Proteomes" id="UP000501602"/>
    </source>
</evidence>
<dbReference type="SUPFAM" id="SSF55785">
    <property type="entry name" value="PYP-like sensor domain (PAS domain)"/>
    <property type="match status" value="1"/>
</dbReference>
<keyword evidence="1" id="KW-0812">Transmembrane</keyword>
<organism evidence="5 6">
    <name type="scientific">Ferrimonas lipolytica</name>
    <dbReference type="NCBI Taxonomy" id="2724191"/>
    <lineage>
        <taxon>Bacteria</taxon>
        <taxon>Pseudomonadati</taxon>
        <taxon>Pseudomonadota</taxon>
        <taxon>Gammaproteobacteria</taxon>
        <taxon>Alteromonadales</taxon>
        <taxon>Ferrimonadaceae</taxon>
        <taxon>Ferrimonas</taxon>
    </lineage>
</organism>
<dbReference type="InterPro" id="IPR001633">
    <property type="entry name" value="EAL_dom"/>
</dbReference>
<dbReference type="CDD" id="cd01948">
    <property type="entry name" value="EAL"/>
    <property type="match status" value="1"/>
</dbReference>
<dbReference type="InterPro" id="IPR043128">
    <property type="entry name" value="Rev_trsase/Diguanyl_cyclase"/>
</dbReference>
<dbReference type="InterPro" id="IPR001610">
    <property type="entry name" value="PAC"/>
</dbReference>
<dbReference type="CDD" id="cd01949">
    <property type="entry name" value="GGDEF"/>
    <property type="match status" value="1"/>
</dbReference>
<accession>A0A6H1UIY9</accession>
<dbReference type="InterPro" id="IPR000014">
    <property type="entry name" value="PAS"/>
</dbReference>
<dbReference type="Gene3D" id="3.30.70.270">
    <property type="match status" value="1"/>
</dbReference>
<dbReference type="Gene3D" id="3.30.450.20">
    <property type="entry name" value="PAS domain"/>
    <property type="match status" value="1"/>
</dbReference>
<evidence type="ECO:0000259" key="4">
    <source>
        <dbReference type="PROSITE" id="PS50887"/>
    </source>
</evidence>
<dbReference type="PROSITE" id="PS50883">
    <property type="entry name" value="EAL"/>
    <property type="match status" value="1"/>
</dbReference>
<dbReference type="AlphaFoldDB" id="A0A6H1UIY9"/>
<evidence type="ECO:0000313" key="5">
    <source>
        <dbReference type="EMBL" id="QIZ78273.1"/>
    </source>
</evidence>
<dbReference type="InterPro" id="IPR029787">
    <property type="entry name" value="Nucleotide_cyclase"/>
</dbReference>
<dbReference type="CDD" id="cd00130">
    <property type="entry name" value="PAS"/>
    <property type="match status" value="1"/>
</dbReference>
<evidence type="ECO:0000259" key="3">
    <source>
        <dbReference type="PROSITE" id="PS50883"/>
    </source>
</evidence>
<proteinExistence type="predicted"/>
<dbReference type="Pfam" id="PF00563">
    <property type="entry name" value="EAL"/>
    <property type="match status" value="1"/>
</dbReference>
<sequence length="829" mass="94306">MASDHRISKYLSPKLSLLVCLPLALMLCLSALVLVDFLQGRDMMRNHLHQAQQRLLLQQARQIEQLLAASGTARIRDVAEQSLLSWSQDKELLEAAIIDREQRIYLGSSSAWRGGQAQNLLDGFESELARQSLLSGHYVIESKPERASVQIYYPLQQLKLHLEPRLIYLEQDLTGLNSISKHLFIERLVKLWSIGLVLVGGMVWLSYRTIIVPLKQITEASRRLGEADLPPPQLGPIAELHKFWHQLYKSNNRVRKGYLQLVTSEQRWLYAIEGMKVGVWDWHVRDGHVYLSHHWKAMLGYRDDELSSSYDAWEQRIHPEDKDRTLALLKQHLDGQSGIMESVIRLRHRDGHYIWVMDRGMVVDWDSSGKASRMVGSHVDITDEMNRKLQGADDDQAVARLGLVNSLIPLVRTDDGVGYSALFFLDIDDFKLVNDSFSHLDGDQLLKQVLVRIKKRFGHASLIHRLHGDEFVVLIGGIDPHQQPVVAQVNLFAEQLMKCFERPWVVNGTQVYLGTCIGISVFQPSSKLDPEVLLSQAELAVYQCKELGRGSYRLFSNEVQQKTRQRYWLRDSLSRGLAQGELNMHYQPVLDSSGELHAAEALIRWYHPERGEIPPGQFLPVAERYGLAEALAELQLATACRDLAVLRRYGLDEVMLNVSLRQLSWPQFVSRLEYHLELQGLAPQMLVLEISEYYLPQLTPETISVLEKIKALNVRIAIDHFGAGYLMLSQLQQLPISQIKLDARYLRHQGDSSSEALLLAQANVAKTLSLEWMASGVDEESCYQMLRQHGCQRFQGHLLSAPRSLDELLVLLRHRGRAGAGAQTTPTTD</sequence>
<dbReference type="PANTHER" id="PTHR44757:SF2">
    <property type="entry name" value="BIOFILM ARCHITECTURE MAINTENANCE PROTEIN MBAA"/>
    <property type="match status" value="1"/>
</dbReference>
<dbReference type="PANTHER" id="PTHR44757">
    <property type="entry name" value="DIGUANYLATE CYCLASE DGCP"/>
    <property type="match status" value="1"/>
</dbReference>
<name>A0A6H1UIY9_9GAMM</name>
<dbReference type="KEGG" id="fes:HER31_16045"/>
<dbReference type="NCBIfam" id="TIGR00229">
    <property type="entry name" value="sensory_box"/>
    <property type="match status" value="1"/>
</dbReference>
<evidence type="ECO:0000256" key="1">
    <source>
        <dbReference type="SAM" id="Phobius"/>
    </source>
</evidence>
<dbReference type="InterPro" id="IPR035919">
    <property type="entry name" value="EAL_sf"/>
</dbReference>
<reference evidence="5 6" key="1">
    <citation type="submission" date="2020-04" db="EMBL/GenBank/DDBJ databases">
        <title>Ferrimonas sp. S7 isolated from sea water.</title>
        <authorList>
            <person name="Bae S.S."/>
            <person name="Baek K."/>
        </authorList>
    </citation>
    <scope>NUCLEOTIDE SEQUENCE [LARGE SCALE GENOMIC DNA]</scope>
    <source>
        <strain evidence="5 6">S7</strain>
    </source>
</reference>
<dbReference type="NCBIfam" id="TIGR00254">
    <property type="entry name" value="GGDEF"/>
    <property type="match status" value="1"/>
</dbReference>
<gene>
    <name evidence="5" type="ORF">HER31_16045</name>
</gene>
<feature type="domain" description="GGDEF" evidence="4">
    <location>
        <begin position="418"/>
        <end position="557"/>
    </location>
</feature>
<dbReference type="SMART" id="SM00052">
    <property type="entry name" value="EAL"/>
    <property type="match status" value="1"/>
</dbReference>